<evidence type="ECO:0000256" key="1">
    <source>
        <dbReference type="ARBA" id="ARBA00009375"/>
    </source>
</evidence>
<dbReference type="EC" id="5.4.99.12" evidence="4"/>
<comment type="function">
    <text evidence="4">Formation of pseudouridine at positions 38, 39 and 40 in the anticodon stem and loop of transfer RNAs.</text>
</comment>
<dbReference type="PIRSF" id="PIRSF001430">
    <property type="entry name" value="tRNA_psdUrid_synth"/>
    <property type="match status" value="1"/>
</dbReference>
<name>A0ABW2Z4M7_9FLAO</name>
<accession>A0ABW2Z4M7</accession>
<dbReference type="InterPro" id="IPR001406">
    <property type="entry name" value="PsdUridine_synth_TruA"/>
</dbReference>
<evidence type="ECO:0000256" key="5">
    <source>
        <dbReference type="RuleBase" id="RU003792"/>
    </source>
</evidence>
<evidence type="ECO:0000256" key="4">
    <source>
        <dbReference type="HAMAP-Rule" id="MF_00171"/>
    </source>
</evidence>
<dbReference type="EMBL" id="JBHTIC010000005">
    <property type="protein sequence ID" value="MFD0761244.1"/>
    <property type="molecule type" value="Genomic_DNA"/>
</dbReference>
<dbReference type="Gene3D" id="3.30.70.660">
    <property type="entry name" value="Pseudouridine synthase I, catalytic domain, C-terminal subdomain"/>
    <property type="match status" value="1"/>
</dbReference>
<dbReference type="InterPro" id="IPR020097">
    <property type="entry name" value="PsdUridine_synth_TruA_a/b_dom"/>
</dbReference>
<dbReference type="InterPro" id="IPR020095">
    <property type="entry name" value="PsdUridine_synth_TruA_C"/>
</dbReference>
<evidence type="ECO:0000256" key="2">
    <source>
        <dbReference type="ARBA" id="ARBA00022694"/>
    </source>
</evidence>
<dbReference type="InterPro" id="IPR020103">
    <property type="entry name" value="PsdUridine_synth_cat_dom_sf"/>
</dbReference>
<sequence>MRYFLEIAYKGTKYHGWQLQPNAISVQELINKALTTILRKPINIVGAGRTDAGVHAEQLFAHFDIDSIFNIDEVVYKTNALLPNDIVILNIMKVIEDAHARFDAIQRSYQYRIFLGRNPFLVETTWQLINKKLNVVKMNEAAKILLTYTNFKCFSRSNTDVKTYDCDLKKALWVQNKQHLIFYITADRFLRNMVRAVVGTLLDVGTNKTSLEEFKKIIESKNRSNAGPSAPPQGLFLTEVTYPNRIFIHE</sequence>
<dbReference type="InterPro" id="IPR020094">
    <property type="entry name" value="TruA/RsuA/RluB/E/F_N"/>
</dbReference>
<comment type="caution">
    <text evidence="7">The sequence shown here is derived from an EMBL/GenBank/DDBJ whole genome shotgun (WGS) entry which is preliminary data.</text>
</comment>
<organism evidence="7 8">
    <name type="scientific">Lutibacter aestuarii</name>
    <dbReference type="NCBI Taxonomy" id="861111"/>
    <lineage>
        <taxon>Bacteria</taxon>
        <taxon>Pseudomonadati</taxon>
        <taxon>Bacteroidota</taxon>
        <taxon>Flavobacteriia</taxon>
        <taxon>Flavobacteriales</taxon>
        <taxon>Flavobacteriaceae</taxon>
        <taxon>Lutibacter</taxon>
    </lineage>
</organism>
<dbReference type="PANTHER" id="PTHR11142">
    <property type="entry name" value="PSEUDOURIDYLATE SYNTHASE"/>
    <property type="match status" value="1"/>
</dbReference>
<keyword evidence="3 4" id="KW-0413">Isomerase</keyword>
<dbReference type="SUPFAM" id="SSF55120">
    <property type="entry name" value="Pseudouridine synthase"/>
    <property type="match status" value="1"/>
</dbReference>
<dbReference type="PANTHER" id="PTHR11142:SF0">
    <property type="entry name" value="TRNA PSEUDOURIDINE SYNTHASE-LIKE 1"/>
    <property type="match status" value="1"/>
</dbReference>
<evidence type="ECO:0000256" key="3">
    <source>
        <dbReference type="ARBA" id="ARBA00023235"/>
    </source>
</evidence>
<dbReference type="GO" id="GO:0160147">
    <property type="term" value="F:tRNA pseudouridine(38-40) synthase activity"/>
    <property type="evidence" value="ECO:0007669"/>
    <property type="project" value="UniProtKB-EC"/>
</dbReference>
<protein>
    <recommendedName>
        <fullName evidence="4">tRNA pseudouridine synthase A</fullName>
        <ecNumber evidence="4">5.4.99.12</ecNumber>
    </recommendedName>
    <alternativeName>
        <fullName evidence="4">tRNA pseudouridine(38-40) synthase</fullName>
    </alternativeName>
    <alternativeName>
        <fullName evidence="4">tRNA pseudouridylate synthase I</fullName>
    </alternativeName>
    <alternativeName>
        <fullName evidence="4">tRNA-uridine isomerase I</fullName>
    </alternativeName>
</protein>
<comment type="subunit">
    <text evidence="4">Homodimer.</text>
</comment>
<dbReference type="CDD" id="cd02570">
    <property type="entry name" value="PseudoU_synth_EcTruA"/>
    <property type="match status" value="1"/>
</dbReference>
<evidence type="ECO:0000313" key="7">
    <source>
        <dbReference type="EMBL" id="MFD0761244.1"/>
    </source>
</evidence>
<evidence type="ECO:0000313" key="8">
    <source>
        <dbReference type="Proteomes" id="UP001597032"/>
    </source>
</evidence>
<evidence type="ECO:0000259" key="6">
    <source>
        <dbReference type="Pfam" id="PF01416"/>
    </source>
</evidence>
<dbReference type="NCBIfam" id="TIGR00071">
    <property type="entry name" value="hisT_truA"/>
    <property type="match status" value="1"/>
</dbReference>
<dbReference type="Gene3D" id="3.30.70.580">
    <property type="entry name" value="Pseudouridine synthase I, catalytic domain, N-terminal subdomain"/>
    <property type="match status" value="1"/>
</dbReference>
<keyword evidence="2 4" id="KW-0819">tRNA processing</keyword>
<feature type="active site" description="Nucleophile" evidence="4">
    <location>
        <position position="51"/>
    </location>
</feature>
<keyword evidence="8" id="KW-1185">Reference proteome</keyword>
<feature type="domain" description="Pseudouridine synthase I TruA alpha/beta" evidence="6">
    <location>
        <begin position="148"/>
        <end position="243"/>
    </location>
</feature>
<comment type="catalytic activity">
    <reaction evidence="4 5">
        <text>uridine(38/39/40) in tRNA = pseudouridine(38/39/40) in tRNA</text>
        <dbReference type="Rhea" id="RHEA:22376"/>
        <dbReference type="Rhea" id="RHEA-COMP:10085"/>
        <dbReference type="Rhea" id="RHEA-COMP:10087"/>
        <dbReference type="ChEBI" id="CHEBI:65314"/>
        <dbReference type="ChEBI" id="CHEBI:65315"/>
        <dbReference type="EC" id="5.4.99.12"/>
    </reaction>
</comment>
<dbReference type="Pfam" id="PF01416">
    <property type="entry name" value="PseudoU_synth_1"/>
    <property type="match status" value="1"/>
</dbReference>
<comment type="similarity">
    <text evidence="1 4 5">Belongs to the tRNA pseudouridine synthase TruA family.</text>
</comment>
<proteinExistence type="inferred from homology"/>
<gene>
    <name evidence="4 7" type="primary">truA</name>
    <name evidence="7" type="ORF">ACFQZW_04050</name>
</gene>
<dbReference type="Proteomes" id="UP001597032">
    <property type="component" value="Unassembled WGS sequence"/>
</dbReference>
<comment type="caution">
    <text evidence="4">Lacks conserved residue(s) required for the propagation of feature annotation.</text>
</comment>
<dbReference type="HAMAP" id="MF_00171">
    <property type="entry name" value="TruA"/>
    <property type="match status" value="1"/>
</dbReference>
<reference evidence="8" key="1">
    <citation type="journal article" date="2019" name="Int. J. Syst. Evol. Microbiol.">
        <title>The Global Catalogue of Microorganisms (GCM) 10K type strain sequencing project: providing services to taxonomists for standard genome sequencing and annotation.</title>
        <authorList>
            <consortium name="The Broad Institute Genomics Platform"/>
            <consortium name="The Broad Institute Genome Sequencing Center for Infectious Disease"/>
            <person name="Wu L."/>
            <person name="Ma J."/>
        </authorList>
    </citation>
    <scope>NUCLEOTIDE SEQUENCE [LARGE SCALE GENOMIC DNA]</scope>
    <source>
        <strain evidence="8">CCUG 60022</strain>
    </source>
</reference>
<feature type="binding site" evidence="4">
    <location>
        <position position="109"/>
    </location>
    <ligand>
        <name>substrate</name>
    </ligand>
</feature>